<dbReference type="RefSeq" id="WP_205686042.1">
    <property type="nucleotide sequence ID" value="NZ_FMAR01000003.1"/>
</dbReference>
<keyword evidence="3" id="KW-1185">Reference proteome</keyword>
<dbReference type="EMBL" id="FMAR01000003">
    <property type="protein sequence ID" value="SCC07329.1"/>
    <property type="molecule type" value="Genomic_DNA"/>
</dbReference>
<evidence type="ECO:0000256" key="1">
    <source>
        <dbReference type="SAM" id="SignalP"/>
    </source>
</evidence>
<protein>
    <submittedName>
        <fullName evidence="2">Uncharacterized protein</fullName>
    </submittedName>
</protein>
<feature type="chain" id="PRO_5008689350" evidence="1">
    <location>
        <begin position="21"/>
        <end position="105"/>
    </location>
</feature>
<evidence type="ECO:0000313" key="3">
    <source>
        <dbReference type="Proteomes" id="UP000242818"/>
    </source>
</evidence>
<dbReference type="STRING" id="1335309.GA0116948_103141"/>
<dbReference type="Proteomes" id="UP000242818">
    <property type="component" value="Unassembled WGS sequence"/>
</dbReference>
<gene>
    <name evidence="2" type="ORF">GA0116948_103141</name>
</gene>
<reference evidence="2 3" key="1">
    <citation type="submission" date="2016-08" db="EMBL/GenBank/DDBJ databases">
        <authorList>
            <person name="Seilhamer J.J."/>
        </authorList>
    </citation>
    <scope>NUCLEOTIDE SEQUENCE [LARGE SCALE GENOMIC DNA]</scope>
    <source>
        <strain evidence="2 3">A37T2</strain>
    </source>
</reference>
<dbReference type="AlphaFoldDB" id="A0A1C4BKA4"/>
<feature type="signal peptide" evidence="1">
    <location>
        <begin position="1"/>
        <end position="20"/>
    </location>
</feature>
<organism evidence="2 3">
    <name type="scientific">Chitinophaga costaii</name>
    <dbReference type="NCBI Taxonomy" id="1335309"/>
    <lineage>
        <taxon>Bacteria</taxon>
        <taxon>Pseudomonadati</taxon>
        <taxon>Bacteroidota</taxon>
        <taxon>Chitinophagia</taxon>
        <taxon>Chitinophagales</taxon>
        <taxon>Chitinophagaceae</taxon>
        <taxon>Chitinophaga</taxon>
    </lineage>
</organism>
<evidence type="ECO:0000313" key="2">
    <source>
        <dbReference type="EMBL" id="SCC07329.1"/>
    </source>
</evidence>
<proteinExistence type="predicted"/>
<keyword evidence="1" id="KW-0732">Signal</keyword>
<name>A0A1C4BKA4_9BACT</name>
<sequence>MTKQFTLLITFLLVSVLAVAQQRLVSTLTSFSTDNYFYDRIIEKNDFYNKGVVTNSGNTFTISPYHVLWPIINSDIQLNIDGHINQNLGYSGSETNVPALDQIPG</sequence>
<accession>A0A1C4BKA4</accession>